<reference evidence="6" key="3">
    <citation type="submission" date="2016-03" db="UniProtKB">
        <authorList>
            <consortium name="EnsemblProtists"/>
        </authorList>
    </citation>
    <scope>IDENTIFICATION</scope>
</reference>
<dbReference type="InterPro" id="IPR038579">
    <property type="entry name" value="Ribosomal_eS21_sf"/>
</dbReference>
<dbReference type="HOGENOM" id="CLU_167122_1_0_1"/>
<accession>L1J097</accession>
<dbReference type="Gene3D" id="3.30.1230.20">
    <property type="match status" value="1"/>
</dbReference>
<dbReference type="OMA" id="GESDACM"/>
<evidence type="ECO:0000313" key="5">
    <source>
        <dbReference type="EMBL" id="EKX41737.1"/>
    </source>
</evidence>
<dbReference type="RefSeq" id="XP_005828717.1">
    <property type="nucleotide sequence ID" value="XM_005828660.1"/>
</dbReference>
<evidence type="ECO:0000256" key="3">
    <source>
        <dbReference type="ARBA" id="ARBA00023274"/>
    </source>
</evidence>
<evidence type="ECO:0000313" key="7">
    <source>
        <dbReference type="Proteomes" id="UP000011087"/>
    </source>
</evidence>
<dbReference type="KEGG" id="gtt:GUITHDRAFT_153732"/>
<protein>
    <recommendedName>
        <fullName evidence="4">40S ribosomal protein S21</fullName>
    </recommendedName>
</protein>
<keyword evidence="7" id="KW-1185">Reference proteome</keyword>
<keyword evidence="2 4" id="KW-0689">Ribosomal protein</keyword>
<dbReference type="EnsemblProtists" id="EKX41737">
    <property type="protein sequence ID" value="EKX41737"/>
    <property type="gene ID" value="GUITHDRAFT_153732"/>
</dbReference>
<dbReference type="FunFam" id="3.30.1230.20:FF:000001">
    <property type="entry name" value="40S ribosomal protein S21"/>
    <property type="match status" value="1"/>
</dbReference>
<dbReference type="GeneID" id="17298432"/>
<evidence type="ECO:0000313" key="6">
    <source>
        <dbReference type="EnsemblProtists" id="EKX41737"/>
    </source>
</evidence>
<dbReference type="PaxDb" id="55529-EKX41737"/>
<gene>
    <name evidence="5" type="primary">RPS21e</name>
    <name evidence="5" type="ORF">GUITHDRAFT_153732</name>
</gene>
<reference evidence="5 7" key="1">
    <citation type="journal article" date="2012" name="Nature">
        <title>Algal genomes reveal evolutionary mosaicism and the fate of nucleomorphs.</title>
        <authorList>
            <consortium name="DOE Joint Genome Institute"/>
            <person name="Curtis B.A."/>
            <person name="Tanifuji G."/>
            <person name="Burki F."/>
            <person name="Gruber A."/>
            <person name="Irimia M."/>
            <person name="Maruyama S."/>
            <person name="Arias M.C."/>
            <person name="Ball S.G."/>
            <person name="Gile G.H."/>
            <person name="Hirakawa Y."/>
            <person name="Hopkins J.F."/>
            <person name="Kuo A."/>
            <person name="Rensing S.A."/>
            <person name="Schmutz J."/>
            <person name="Symeonidi A."/>
            <person name="Elias M."/>
            <person name="Eveleigh R.J."/>
            <person name="Herman E.K."/>
            <person name="Klute M.J."/>
            <person name="Nakayama T."/>
            <person name="Obornik M."/>
            <person name="Reyes-Prieto A."/>
            <person name="Armbrust E.V."/>
            <person name="Aves S.J."/>
            <person name="Beiko R.G."/>
            <person name="Coutinho P."/>
            <person name="Dacks J.B."/>
            <person name="Durnford D.G."/>
            <person name="Fast N.M."/>
            <person name="Green B.R."/>
            <person name="Grisdale C.J."/>
            <person name="Hempel F."/>
            <person name="Henrissat B."/>
            <person name="Hoppner M.P."/>
            <person name="Ishida K."/>
            <person name="Kim E."/>
            <person name="Koreny L."/>
            <person name="Kroth P.G."/>
            <person name="Liu Y."/>
            <person name="Malik S.B."/>
            <person name="Maier U.G."/>
            <person name="McRose D."/>
            <person name="Mock T."/>
            <person name="Neilson J.A."/>
            <person name="Onodera N.T."/>
            <person name="Poole A.M."/>
            <person name="Pritham E.J."/>
            <person name="Richards T.A."/>
            <person name="Rocap G."/>
            <person name="Roy S.W."/>
            <person name="Sarai C."/>
            <person name="Schaack S."/>
            <person name="Shirato S."/>
            <person name="Slamovits C.H."/>
            <person name="Spencer D.F."/>
            <person name="Suzuki S."/>
            <person name="Worden A.Z."/>
            <person name="Zauner S."/>
            <person name="Barry K."/>
            <person name="Bell C."/>
            <person name="Bharti A.K."/>
            <person name="Crow J.A."/>
            <person name="Grimwood J."/>
            <person name="Kramer R."/>
            <person name="Lindquist E."/>
            <person name="Lucas S."/>
            <person name="Salamov A."/>
            <person name="McFadden G.I."/>
            <person name="Lane C.E."/>
            <person name="Keeling P.J."/>
            <person name="Gray M.W."/>
            <person name="Grigoriev I.V."/>
            <person name="Archibald J.M."/>
        </authorList>
    </citation>
    <scope>NUCLEOTIDE SEQUENCE</scope>
    <source>
        <strain evidence="5 7">CCMP2712</strain>
    </source>
</reference>
<dbReference type="GO" id="GO:0022626">
    <property type="term" value="C:cytosolic ribosome"/>
    <property type="evidence" value="ECO:0007669"/>
    <property type="project" value="UniProtKB-ARBA"/>
</dbReference>
<dbReference type="OrthoDB" id="522601at2759"/>
<keyword evidence="3 4" id="KW-0687">Ribonucleoprotein</keyword>
<sequence length="83" mass="8945">MQNAEGTTVDLYVPRKCSATNRLIQAKDHGSVQINIAHVDANGTNSGAYTTVALCGFVRQNGAADAALTRIWDEKQRGELRGQ</sequence>
<dbReference type="PANTHER" id="PTHR10442">
    <property type="entry name" value="40S RIBOSOMAL PROTEIN S21"/>
    <property type="match status" value="1"/>
</dbReference>
<dbReference type="Pfam" id="PF01249">
    <property type="entry name" value="Ribosomal_S21e"/>
    <property type="match status" value="1"/>
</dbReference>
<dbReference type="EMBL" id="JH993021">
    <property type="protein sequence ID" value="EKX41737.1"/>
    <property type="molecule type" value="Genomic_DNA"/>
</dbReference>
<proteinExistence type="inferred from homology"/>
<evidence type="ECO:0000256" key="4">
    <source>
        <dbReference type="PIRNR" id="PIRNR002148"/>
    </source>
</evidence>
<dbReference type="PROSITE" id="PS00996">
    <property type="entry name" value="RIBOSOMAL_S21E"/>
    <property type="match status" value="1"/>
</dbReference>
<dbReference type="STRING" id="905079.L1J097"/>
<dbReference type="InterPro" id="IPR018279">
    <property type="entry name" value="Ribosomal_eS21_CS"/>
</dbReference>
<reference evidence="7" key="2">
    <citation type="submission" date="2012-11" db="EMBL/GenBank/DDBJ databases">
        <authorList>
            <person name="Kuo A."/>
            <person name="Curtis B.A."/>
            <person name="Tanifuji G."/>
            <person name="Burki F."/>
            <person name="Gruber A."/>
            <person name="Irimia M."/>
            <person name="Maruyama S."/>
            <person name="Arias M.C."/>
            <person name="Ball S.G."/>
            <person name="Gile G.H."/>
            <person name="Hirakawa Y."/>
            <person name="Hopkins J.F."/>
            <person name="Rensing S.A."/>
            <person name="Schmutz J."/>
            <person name="Symeonidi A."/>
            <person name="Elias M."/>
            <person name="Eveleigh R.J."/>
            <person name="Herman E.K."/>
            <person name="Klute M.J."/>
            <person name="Nakayama T."/>
            <person name="Obornik M."/>
            <person name="Reyes-Prieto A."/>
            <person name="Armbrust E.V."/>
            <person name="Aves S.J."/>
            <person name="Beiko R.G."/>
            <person name="Coutinho P."/>
            <person name="Dacks J.B."/>
            <person name="Durnford D.G."/>
            <person name="Fast N.M."/>
            <person name="Green B.R."/>
            <person name="Grisdale C."/>
            <person name="Hempe F."/>
            <person name="Henrissat B."/>
            <person name="Hoppner M.P."/>
            <person name="Ishida K.-I."/>
            <person name="Kim E."/>
            <person name="Koreny L."/>
            <person name="Kroth P.G."/>
            <person name="Liu Y."/>
            <person name="Malik S.-B."/>
            <person name="Maier U.G."/>
            <person name="McRose D."/>
            <person name="Mock T."/>
            <person name="Neilson J.A."/>
            <person name="Onodera N.T."/>
            <person name="Poole A.M."/>
            <person name="Pritham E.J."/>
            <person name="Richards T.A."/>
            <person name="Rocap G."/>
            <person name="Roy S.W."/>
            <person name="Sarai C."/>
            <person name="Schaack S."/>
            <person name="Shirato S."/>
            <person name="Slamovits C.H."/>
            <person name="Spencer D.F."/>
            <person name="Suzuki S."/>
            <person name="Worden A.Z."/>
            <person name="Zauner S."/>
            <person name="Barry K."/>
            <person name="Bell C."/>
            <person name="Bharti A.K."/>
            <person name="Crow J.A."/>
            <person name="Grimwood J."/>
            <person name="Kramer R."/>
            <person name="Lindquist E."/>
            <person name="Lucas S."/>
            <person name="Salamov A."/>
            <person name="McFadden G.I."/>
            <person name="Lane C.E."/>
            <person name="Keeling P.J."/>
            <person name="Gray M.W."/>
            <person name="Grigoriev I.V."/>
            <person name="Archibald J.M."/>
        </authorList>
    </citation>
    <scope>NUCLEOTIDE SEQUENCE</scope>
    <source>
        <strain evidence="7">CCMP2712</strain>
    </source>
</reference>
<evidence type="ECO:0000256" key="1">
    <source>
        <dbReference type="ARBA" id="ARBA00010228"/>
    </source>
</evidence>
<organism evidence="5">
    <name type="scientific">Guillardia theta (strain CCMP2712)</name>
    <name type="common">Cryptophyte</name>
    <dbReference type="NCBI Taxonomy" id="905079"/>
    <lineage>
        <taxon>Eukaryota</taxon>
        <taxon>Cryptophyceae</taxon>
        <taxon>Pyrenomonadales</taxon>
        <taxon>Geminigeraceae</taxon>
        <taxon>Guillardia</taxon>
    </lineage>
</organism>
<dbReference type="GO" id="GO:1990904">
    <property type="term" value="C:ribonucleoprotein complex"/>
    <property type="evidence" value="ECO:0007669"/>
    <property type="project" value="UniProtKB-KW"/>
</dbReference>
<dbReference type="eggNOG" id="KOG3486">
    <property type="taxonomic scope" value="Eukaryota"/>
</dbReference>
<dbReference type="AlphaFoldDB" id="L1J097"/>
<dbReference type="Proteomes" id="UP000011087">
    <property type="component" value="Unassembled WGS sequence"/>
</dbReference>
<comment type="similarity">
    <text evidence="1 4">Belongs to the eukaryotic ribosomal protein eS21 family.</text>
</comment>
<dbReference type="InterPro" id="IPR001931">
    <property type="entry name" value="Ribosomal_eS21"/>
</dbReference>
<dbReference type="GO" id="GO:0006412">
    <property type="term" value="P:translation"/>
    <property type="evidence" value="ECO:0007669"/>
    <property type="project" value="InterPro"/>
</dbReference>
<evidence type="ECO:0000256" key="2">
    <source>
        <dbReference type="ARBA" id="ARBA00022980"/>
    </source>
</evidence>
<dbReference type="GO" id="GO:0003735">
    <property type="term" value="F:structural constituent of ribosome"/>
    <property type="evidence" value="ECO:0007669"/>
    <property type="project" value="InterPro"/>
</dbReference>
<dbReference type="PIRSF" id="PIRSF002148">
    <property type="entry name" value="Ribosomal_S21e"/>
    <property type="match status" value="1"/>
</dbReference>
<name>L1J097_GUITC</name>